<dbReference type="Gene3D" id="3.40.1390.20">
    <property type="entry name" value="HprK N-terminal domain-like"/>
    <property type="match status" value="1"/>
</dbReference>
<keyword evidence="13 15" id="KW-0119">Carbohydrate metabolism</keyword>
<evidence type="ECO:0000256" key="7">
    <source>
        <dbReference type="ARBA" id="ARBA00022723"/>
    </source>
</evidence>
<evidence type="ECO:0000256" key="5">
    <source>
        <dbReference type="ARBA" id="ARBA00022527"/>
    </source>
</evidence>
<dbReference type="STRING" id="306540.SAMN05421839_11518"/>
<comment type="domain">
    <text evidence="15">The Walker A ATP-binding motif also binds Pi and PPi.</text>
</comment>
<feature type="binding site" evidence="15">
    <location>
        <position position="202"/>
    </location>
    <ligand>
        <name>Mg(2+)</name>
        <dbReference type="ChEBI" id="CHEBI:18420"/>
    </ligand>
</feature>
<organism evidence="19 20">
    <name type="scientific">Halolactibacillus halophilus</name>
    <dbReference type="NCBI Taxonomy" id="306540"/>
    <lineage>
        <taxon>Bacteria</taxon>
        <taxon>Bacillati</taxon>
        <taxon>Bacillota</taxon>
        <taxon>Bacilli</taxon>
        <taxon>Bacillales</taxon>
        <taxon>Bacillaceae</taxon>
        <taxon>Halolactibacillus</taxon>
    </lineage>
</organism>
<sequence length="316" mass="35819">MAKVQTKDLFDEFKLELVAGEDGLDREFIMSDISRPGIELTGYFRYYPKARLQILGKTELSYFNELTSEERKARSLKLCSKVTPCIVITRGMDIPKEIIEACNEKGVPLLRSPYKTTRVVSRLTNFLEARFAPFTAIHGVLVDIHGVGVMIMGQSGVGKSETALELVKRGHRLVADDSVEIRQEDYDRLIGKSPKLIEHLLEIRGLGIINVMTLFGASAVRSHKEIDYVINLENWDEKKQYDRIGMEEETLKIIDVEIPKATIPVRPGRNVAVIIEVAAMNFRLKRLGLNAAEEFTARLAETIESEKHNLEQNKEF</sequence>
<feature type="active site" evidence="15">
    <location>
        <position position="243"/>
    </location>
</feature>
<evidence type="ECO:0000256" key="6">
    <source>
        <dbReference type="ARBA" id="ARBA00022679"/>
    </source>
</evidence>
<evidence type="ECO:0000259" key="16">
    <source>
        <dbReference type="Pfam" id="PF02603"/>
    </source>
</evidence>
<dbReference type="SUPFAM" id="SSF75138">
    <property type="entry name" value="HprK N-terminal domain-like"/>
    <property type="match status" value="1"/>
</dbReference>
<dbReference type="GO" id="GO:0000155">
    <property type="term" value="F:phosphorelay sensor kinase activity"/>
    <property type="evidence" value="ECO:0007669"/>
    <property type="project" value="InterPro"/>
</dbReference>
<evidence type="ECO:0000256" key="12">
    <source>
        <dbReference type="ARBA" id="ARBA00023268"/>
    </source>
</evidence>
<dbReference type="GO" id="GO:0004674">
    <property type="term" value="F:protein serine/threonine kinase activity"/>
    <property type="evidence" value="ECO:0007669"/>
    <property type="project" value="UniProtKB-KW"/>
</dbReference>
<evidence type="ECO:0000313" key="20">
    <source>
        <dbReference type="Proteomes" id="UP000242243"/>
    </source>
</evidence>
<evidence type="ECO:0000256" key="8">
    <source>
        <dbReference type="ARBA" id="ARBA00022741"/>
    </source>
</evidence>
<evidence type="ECO:0000313" key="19">
    <source>
        <dbReference type="EMBL" id="SFP34080.1"/>
    </source>
</evidence>
<keyword evidence="7 15" id="KW-0479">Metal-binding</keyword>
<dbReference type="EC" id="2.7.11.-" evidence="15"/>
<reference evidence="19 20" key="1">
    <citation type="submission" date="2016-10" db="EMBL/GenBank/DDBJ databases">
        <authorList>
            <person name="de Groot N.N."/>
        </authorList>
    </citation>
    <scope>NUCLEOTIDE SEQUENCE [LARGE SCALE GENOMIC DNA]</scope>
    <source>
        <strain evidence="19 20">DSM 17073</strain>
    </source>
</reference>
<evidence type="ECO:0000256" key="9">
    <source>
        <dbReference type="ARBA" id="ARBA00022777"/>
    </source>
</evidence>
<evidence type="ECO:0000256" key="11">
    <source>
        <dbReference type="ARBA" id="ARBA00022842"/>
    </source>
</evidence>
<keyword evidence="9 15" id="KW-0418">Kinase</keyword>
<reference evidence="18 21" key="2">
    <citation type="submission" date="2019-07" db="EMBL/GenBank/DDBJ databases">
        <title>Whole genome shotgun sequence of Halolactibacillus halophilus NBRC 100868.</title>
        <authorList>
            <person name="Hosoyama A."/>
            <person name="Uohara A."/>
            <person name="Ohji S."/>
            <person name="Ichikawa N."/>
        </authorList>
    </citation>
    <scope>NUCLEOTIDE SEQUENCE [LARGE SCALE GENOMIC DNA]</scope>
    <source>
        <strain evidence="18 21">NBRC 100868</strain>
    </source>
</reference>
<dbReference type="Proteomes" id="UP000242243">
    <property type="component" value="Unassembled WGS sequence"/>
</dbReference>
<dbReference type="CDD" id="cd01918">
    <property type="entry name" value="HprK_C"/>
    <property type="match status" value="1"/>
</dbReference>
<keyword evidence="5 15" id="KW-0723">Serine/threonine-protein kinase</keyword>
<dbReference type="Proteomes" id="UP000321547">
    <property type="component" value="Unassembled WGS sequence"/>
</dbReference>
<evidence type="ECO:0000256" key="2">
    <source>
        <dbReference type="ARBA" id="ARBA00001946"/>
    </source>
</evidence>
<dbReference type="PANTHER" id="PTHR30305">
    <property type="entry name" value="PROTEIN YJDM-RELATED"/>
    <property type="match status" value="1"/>
</dbReference>
<dbReference type="GO" id="GO:0006109">
    <property type="term" value="P:regulation of carbohydrate metabolic process"/>
    <property type="evidence" value="ECO:0007669"/>
    <property type="project" value="UniProtKB-UniRule"/>
</dbReference>
<keyword evidence="6 15" id="KW-0808">Transferase</keyword>
<dbReference type="EC" id="2.7.4.-" evidence="15"/>
<dbReference type="SUPFAM" id="SSF53795">
    <property type="entry name" value="PEP carboxykinase-like"/>
    <property type="match status" value="1"/>
</dbReference>
<evidence type="ECO:0000256" key="1">
    <source>
        <dbReference type="ARBA" id="ARBA00001120"/>
    </source>
</evidence>
<dbReference type="Pfam" id="PF02603">
    <property type="entry name" value="Hpr_kinase_N"/>
    <property type="match status" value="1"/>
</dbReference>
<evidence type="ECO:0000256" key="4">
    <source>
        <dbReference type="ARBA" id="ARBA00011643"/>
    </source>
</evidence>
<dbReference type="EMBL" id="BJWI01000022">
    <property type="protein sequence ID" value="GEM02040.1"/>
    <property type="molecule type" value="Genomic_DNA"/>
</dbReference>
<feature type="region of interest" description="Important for the catalytic mechanism of both phosphorylation and dephosphorylation" evidence="15">
    <location>
        <begin position="201"/>
        <end position="210"/>
    </location>
</feature>
<dbReference type="InterPro" id="IPR011126">
    <property type="entry name" value="Hpr_kin/Pase_Hpr_N"/>
</dbReference>
<keyword evidence="10 15" id="KW-0067">ATP-binding</keyword>
<evidence type="ECO:0000256" key="13">
    <source>
        <dbReference type="ARBA" id="ARBA00023277"/>
    </source>
</evidence>
<feature type="domain" description="HPr(Ser) kinase/phosphorylase N-terminal" evidence="16">
    <location>
        <begin position="4"/>
        <end position="127"/>
    </location>
</feature>
<dbReference type="Pfam" id="PF07475">
    <property type="entry name" value="Hpr_kinase_C"/>
    <property type="match status" value="1"/>
</dbReference>
<feature type="active site" evidence="15">
    <location>
        <position position="159"/>
    </location>
</feature>
<dbReference type="FunFam" id="3.40.50.300:FF:000174">
    <property type="entry name" value="HPr kinase/phosphorylase"/>
    <property type="match status" value="1"/>
</dbReference>
<keyword evidence="8 15" id="KW-0547">Nucleotide-binding</keyword>
<dbReference type="PANTHER" id="PTHR30305:SF1">
    <property type="entry name" value="HPR KINASE_PHOSPHORYLASE"/>
    <property type="match status" value="1"/>
</dbReference>
<protein>
    <recommendedName>
        <fullName evidence="15">HPr kinase/phosphorylase</fullName>
        <shortName evidence="15">HPrK/P</shortName>
        <ecNumber evidence="15">2.7.11.-</ecNumber>
        <ecNumber evidence="15">2.7.4.-</ecNumber>
    </recommendedName>
    <alternativeName>
        <fullName evidence="15">HPr(Ser) kinase/phosphorylase</fullName>
    </alternativeName>
</protein>
<evidence type="ECO:0000313" key="21">
    <source>
        <dbReference type="Proteomes" id="UP000321547"/>
    </source>
</evidence>
<feature type="region of interest" description="Important for the catalytic mechanism of dephosphorylation" evidence="15">
    <location>
        <begin position="264"/>
        <end position="269"/>
    </location>
</feature>
<dbReference type="HAMAP" id="MF_01249">
    <property type="entry name" value="HPr_kinase"/>
    <property type="match status" value="1"/>
</dbReference>
<comment type="miscellaneous">
    <text evidence="15">Both phosphorylation and phosphorolysis are carried out by the same active site and suggest a common mechanism for both reactions.</text>
</comment>
<accession>A0A1I5PJW2</accession>
<comment type="function">
    <text evidence="15">Catalyzes the ATP- as well as the pyrophosphate-dependent phosphorylation of a specific serine residue in HPr, a phosphocarrier protein of the phosphoenolpyruvate-dependent sugar phosphotransferase system (PTS). HprK/P also catalyzes the pyrophosphate-producing, inorganic phosphate-dependent dephosphorylation (phosphorolysis) of seryl-phosphorylated HPr (P-Ser-HPr). The two antagonistic activities of HprK/P are regulated by several intracellular metabolites, which change their concentration in response to the absence or presence of rapidly metabolisable carbon sources (glucose, fructose, etc.) in the growth medium. Also phosphorylates/dephosphorylates the HPr-like catabolite repression protein crh on a specific serine residue. Therefore, by controlling the phosphorylation state of HPr and crh, HPrK/P is a sensor enzyme that plays a major role in the regulation of carbon metabolism and sugar transport: it mediates carbon catabolite repression (CCR), and regulates PTS-catalyzed carbohydrate uptake and inducer exclusion.</text>
</comment>
<dbReference type="GO" id="GO:0004712">
    <property type="term" value="F:protein serine/threonine/tyrosine kinase activity"/>
    <property type="evidence" value="ECO:0007669"/>
    <property type="project" value="UniProtKB-UniRule"/>
</dbReference>
<keyword evidence="21" id="KW-1185">Reference proteome</keyword>
<evidence type="ECO:0000256" key="10">
    <source>
        <dbReference type="ARBA" id="ARBA00022840"/>
    </source>
</evidence>
<gene>
    <name evidence="15 18" type="primary">hprK</name>
    <name evidence="18" type="ORF">HHA03_15720</name>
    <name evidence="19" type="ORF">SAMN05421839_11518</name>
</gene>
<dbReference type="AlphaFoldDB" id="A0A1I5PJW2"/>
<dbReference type="InterPro" id="IPR003755">
    <property type="entry name" value="HPr(Ser)_kin/Pase"/>
</dbReference>
<dbReference type="Gene3D" id="3.40.50.300">
    <property type="entry name" value="P-loop containing nucleotide triphosphate hydrolases"/>
    <property type="match status" value="1"/>
</dbReference>
<keyword evidence="12 15" id="KW-0511">Multifunctional enzyme</keyword>
<dbReference type="EMBL" id="FOXC01000015">
    <property type="protein sequence ID" value="SFP34080.1"/>
    <property type="molecule type" value="Genomic_DNA"/>
</dbReference>
<evidence type="ECO:0000313" key="18">
    <source>
        <dbReference type="EMBL" id="GEM02040.1"/>
    </source>
</evidence>
<proteinExistence type="inferred from homology"/>
<comment type="subunit">
    <text evidence="4 15">Homohexamer.</text>
</comment>
<dbReference type="GO" id="GO:0000287">
    <property type="term" value="F:magnesium ion binding"/>
    <property type="evidence" value="ECO:0007669"/>
    <property type="project" value="UniProtKB-UniRule"/>
</dbReference>
<dbReference type="GO" id="GO:0005524">
    <property type="term" value="F:ATP binding"/>
    <property type="evidence" value="ECO:0007669"/>
    <property type="project" value="UniProtKB-UniRule"/>
</dbReference>
<dbReference type="FunFam" id="3.40.1390.20:FF:000002">
    <property type="entry name" value="HPr kinase/phosphorylase"/>
    <property type="match status" value="1"/>
</dbReference>
<comment type="catalytic activity">
    <reaction evidence="14 15">
        <text>[HPr protein]-O-phospho-L-serine + phosphate + H(+) = [HPr protein]-L-serine + diphosphate</text>
        <dbReference type="Rhea" id="RHEA:46604"/>
        <dbReference type="Rhea" id="RHEA-COMP:11602"/>
        <dbReference type="Rhea" id="RHEA-COMP:11603"/>
        <dbReference type="ChEBI" id="CHEBI:15378"/>
        <dbReference type="ChEBI" id="CHEBI:29999"/>
        <dbReference type="ChEBI" id="CHEBI:33019"/>
        <dbReference type="ChEBI" id="CHEBI:43474"/>
        <dbReference type="ChEBI" id="CHEBI:83421"/>
    </reaction>
</comment>
<dbReference type="OrthoDB" id="9778803at2"/>
<feature type="binding site" evidence="15">
    <location>
        <begin position="153"/>
        <end position="160"/>
    </location>
    <ligand>
        <name>ATP</name>
        <dbReference type="ChEBI" id="CHEBI:30616"/>
    </ligand>
</feature>
<evidence type="ECO:0000256" key="15">
    <source>
        <dbReference type="HAMAP-Rule" id="MF_01249"/>
    </source>
</evidence>
<dbReference type="NCBIfam" id="TIGR00679">
    <property type="entry name" value="hpr-ser"/>
    <property type="match status" value="1"/>
</dbReference>
<dbReference type="InterPro" id="IPR011104">
    <property type="entry name" value="Hpr_kin/Pase_C"/>
</dbReference>
<evidence type="ECO:0000259" key="17">
    <source>
        <dbReference type="Pfam" id="PF07475"/>
    </source>
</evidence>
<comment type="catalytic activity">
    <reaction evidence="1 15">
        <text>[HPr protein]-L-serine + ATP = [HPr protein]-O-phospho-L-serine + ADP + H(+)</text>
        <dbReference type="Rhea" id="RHEA:46600"/>
        <dbReference type="Rhea" id="RHEA-COMP:11602"/>
        <dbReference type="Rhea" id="RHEA-COMP:11603"/>
        <dbReference type="ChEBI" id="CHEBI:15378"/>
        <dbReference type="ChEBI" id="CHEBI:29999"/>
        <dbReference type="ChEBI" id="CHEBI:30616"/>
        <dbReference type="ChEBI" id="CHEBI:83421"/>
        <dbReference type="ChEBI" id="CHEBI:456216"/>
    </reaction>
</comment>
<evidence type="ECO:0000256" key="14">
    <source>
        <dbReference type="ARBA" id="ARBA00047657"/>
    </source>
</evidence>
<feature type="active site" evidence="15">
    <location>
        <position position="138"/>
    </location>
</feature>
<name>A0A1I5PJW2_9BACI</name>
<dbReference type="InterPro" id="IPR028979">
    <property type="entry name" value="Ser_kin/Pase_Hpr-like_N_sf"/>
</dbReference>
<feature type="active site" description="Proton acceptor; for phosphorylation activity. Proton donor; for dephosphorylation activity" evidence="15">
    <location>
        <position position="177"/>
    </location>
</feature>
<comment type="similarity">
    <text evidence="3 15">Belongs to the HPrK/P family.</text>
</comment>
<feature type="domain" description="HPr kinase/phosphorylase C-terminal" evidence="17">
    <location>
        <begin position="130"/>
        <end position="298"/>
    </location>
</feature>
<dbReference type="RefSeq" id="WP_089831752.1">
    <property type="nucleotide sequence ID" value="NZ_BJWI01000022.1"/>
</dbReference>
<dbReference type="InterPro" id="IPR027417">
    <property type="entry name" value="P-loop_NTPase"/>
</dbReference>
<evidence type="ECO:0000256" key="3">
    <source>
        <dbReference type="ARBA" id="ARBA00006883"/>
    </source>
</evidence>
<comment type="cofactor">
    <cofactor evidence="2 15">
        <name>Mg(2+)</name>
        <dbReference type="ChEBI" id="CHEBI:18420"/>
    </cofactor>
</comment>
<keyword evidence="11 15" id="KW-0460">Magnesium</keyword>
<feature type="binding site" evidence="15">
    <location>
        <position position="160"/>
    </location>
    <ligand>
        <name>Mg(2+)</name>
        <dbReference type="ChEBI" id="CHEBI:18420"/>
    </ligand>
</feature>